<sequence>MKRALPRSNAIISCLFAFYFYHSNDAVAQTDICRQAAANVDDQTHKTYDSQINFYLKIAGALQAKGVDPRSFPQANPAGGIDVLDIPELIQALALQKENARQSIFQAYQQCEAGFIPYQNILNVGSFFLTAGISQIVPPAATHMDVSNILAGTPFGGHDAIVPKARSQVLDSLGIGGDVRKVIENPVCIFGC</sequence>
<reference evidence="2" key="2">
    <citation type="submission" date="2021-01" db="EMBL/GenBank/DDBJ databases">
        <authorList>
            <person name="Mieszkin S."/>
            <person name="Pouder E."/>
            <person name="Alain K."/>
        </authorList>
    </citation>
    <scope>NUCLEOTIDE SEQUENCE</scope>
    <source>
        <strain evidence="2">HW T2.11</strain>
    </source>
</reference>
<organism evidence="2 3">
    <name type="scientific">Acidisoma silvae</name>
    <dbReference type="NCBI Taxonomy" id="2802396"/>
    <lineage>
        <taxon>Bacteria</taxon>
        <taxon>Pseudomonadati</taxon>
        <taxon>Pseudomonadota</taxon>
        <taxon>Alphaproteobacteria</taxon>
        <taxon>Acetobacterales</taxon>
        <taxon>Acidocellaceae</taxon>
        <taxon>Acidisoma</taxon>
    </lineage>
</organism>
<protein>
    <submittedName>
        <fullName evidence="2">Uncharacterized protein</fullName>
    </submittedName>
</protein>
<evidence type="ECO:0000256" key="1">
    <source>
        <dbReference type="SAM" id="SignalP"/>
    </source>
</evidence>
<evidence type="ECO:0000313" key="2">
    <source>
        <dbReference type="EMBL" id="MCB8878401.1"/>
    </source>
</evidence>
<dbReference type="RefSeq" id="WP_227324047.1">
    <property type="nucleotide sequence ID" value="NZ_JAESVB010000033.1"/>
</dbReference>
<evidence type="ECO:0000313" key="3">
    <source>
        <dbReference type="Proteomes" id="UP000708298"/>
    </source>
</evidence>
<feature type="signal peptide" evidence="1">
    <location>
        <begin position="1"/>
        <end position="28"/>
    </location>
</feature>
<keyword evidence="3" id="KW-1185">Reference proteome</keyword>
<keyword evidence="1" id="KW-0732">Signal</keyword>
<dbReference type="EMBL" id="JAESVB010000033">
    <property type="protein sequence ID" value="MCB8878401.1"/>
    <property type="molecule type" value="Genomic_DNA"/>
</dbReference>
<dbReference type="AlphaFoldDB" id="A0A964E1I7"/>
<accession>A0A964E1I7</accession>
<reference evidence="2" key="1">
    <citation type="journal article" date="2021" name="Microorganisms">
        <title>Acidisoma silvae sp. nov. and Acidisomacellulosilytica sp. nov., Two Acidophilic Bacteria Isolated from Decaying Wood, Hydrolyzing Cellulose and Producing Poly-3-hydroxybutyrate.</title>
        <authorList>
            <person name="Mieszkin S."/>
            <person name="Pouder E."/>
            <person name="Uroz S."/>
            <person name="Simon-Colin C."/>
            <person name="Alain K."/>
        </authorList>
    </citation>
    <scope>NUCLEOTIDE SEQUENCE</scope>
    <source>
        <strain evidence="2">HW T2.11</strain>
    </source>
</reference>
<gene>
    <name evidence="2" type="ORF">ASILVAE211_24710</name>
</gene>
<proteinExistence type="predicted"/>
<feature type="chain" id="PRO_5037983363" evidence="1">
    <location>
        <begin position="29"/>
        <end position="192"/>
    </location>
</feature>
<comment type="caution">
    <text evidence="2">The sequence shown here is derived from an EMBL/GenBank/DDBJ whole genome shotgun (WGS) entry which is preliminary data.</text>
</comment>
<dbReference type="Proteomes" id="UP000708298">
    <property type="component" value="Unassembled WGS sequence"/>
</dbReference>
<name>A0A964E1I7_9PROT</name>